<dbReference type="SUPFAM" id="SSF48452">
    <property type="entry name" value="TPR-like"/>
    <property type="match status" value="1"/>
</dbReference>
<dbReference type="Pfam" id="PF10374">
    <property type="entry name" value="EST1"/>
    <property type="match status" value="1"/>
</dbReference>
<dbReference type="Proteomes" id="UP000308005">
    <property type="component" value="Unassembled WGS sequence"/>
</dbReference>
<dbReference type="InterPro" id="IPR045153">
    <property type="entry name" value="Est1/Ebs1-like"/>
</dbReference>
<keyword evidence="1" id="KW-0539">Nucleus</keyword>
<organism evidence="5 6">
    <name type="scientific">Aureobasidium pullulans</name>
    <name type="common">Black yeast</name>
    <name type="synonym">Pullularia pullulans</name>
    <dbReference type="NCBI Taxonomy" id="5580"/>
    <lineage>
        <taxon>Eukaryota</taxon>
        <taxon>Fungi</taxon>
        <taxon>Dikarya</taxon>
        <taxon>Ascomycota</taxon>
        <taxon>Pezizomycotina</taxon>
        <taxon>Dothideomycetes</taxon>
        <taxon>Dothideomycetidae</taxon>
        <taxon>Dothideales</taxon>
        <taxon>Saccotheciaceae</taxon>
        <taxon>Aureobasidium</taxon>
    </lineage>
</organism>
<comment type="subcellular location">
    <subcellularLocation>
        <location evidence="1">Nucleus</location>
    </subcellularLocation>
</comment>
<evidence type="ECO:0000313" key="5">
    <source>
        <dbReference type="EMBL" id="THZ28502.1"/>
    </source>
</evidence>
<feature type="region of interest" description="Disordered" evidence="2">
    <location>
        <begin position="757"/>
        <end position="811"/>
    </location>
</feature>
<dbReference type="Pfam" id="PF10373">
    <property type="entry name" value="EST1_DNA_bind"/>
    <property type="match status" value="1"/>
</dbReference>
<feature type="compositionally biased region" description="Low complexity" evidence="2">
    <location>
        <begin position="770"/>
        <end position="785"/>
    </location>
</feature>
<accession>A0A4S9TT60</accession>
<feature type="compositionally biased region" description="Polar residues" evidence="2">
    <location>
        <begin position="786"/>
        <end position="810"/>
    </location>
</feature>
<feature type="domain" description="Telomerase activating protein Est1-like N-terminal" evidence="4">
    <location>
        <begin position="126"/>
        <end position="233"/>
    </location>
</feature>
<dbReference type="EMBL" id="QZBM01000044">
    <property type="protein sequence ID" value="THZ28502.1"/>
    <property type="molecule type" value="Genomic_DNA"/>
</dbReference>
<protein>
    <recommendedName>
        <fullName evidence="1">Nonsense-mediated mRNA decay factor</fullName>
    </recommendedName>
</protein>
<name>A0A4S9TT60_AURPU</name>
<evidence type="ECO:0000256" key="2">
    <source>
        <dbReference type="SAM" id="MobiDB-lite"/>
    </source>
</evidence>
<reference evidence="5 6" key="1">
    <citation type="submission" date="2018-10" db="EMBL/GenBank/DDBJ databases">
        <title>Fifty Aureobasidium pullulans genomes reveal a recombining polyextremotolerant generalist.</title>
        <authorList>
            <person name="Gostincar C."/>
            <person name="Turk M."/>
            <person name="Zajc J."/>
            <person name="Gunde-Cimerman N."/>
        </authorList>
    </citation>
    <scope>NUCLEOTIDE SEQUENCE [LARGE SCALE GENOMIC DNA]</scope>
    <source>
        <strain evidence="5 6">EXF-3863</strain>
    </source>
</reference>
<feature type="non-terminal residue" evidence="5">
    <location>
        <position position="1"/>
    </location>
</feature>
<feature type="domain" description="DNA/RNA-binding" evidence="3">
    <location>
        <begin position="246"/>
        <end position="529"/>
    </location>
</feature>
<dbReference type="PANTHER" id="PTHR15696:SF36">
    <property type="entry name" value="NONSENSE-MEDIATED MRNA DECAY FACTOR"/>
    <property type="match status" value="1"/>
</dbReference>
<dbReference type="InterPro" id="IPR019458">
    <property type="entry name" value="Est1-like_N"/>
</dbReference>
<evidence type="ECO:0000313" key="6">
    <source>
        <dbReference type="Proteomes" id="UP000308005"/>
    </source>
</evidence>
<sequence length="861" mass="96482">RTSRTATVVTPASRLLVVYLDPSSSRHGSHRLPRNFRLSRLHLTSRTTWSPPTRSKALYDERHPLKMESTGDQALAKAIALDQEFTQTLQAADSALDHVFLVLQQYRTAAAHALASDFMSARAGDVEIRLWNAHNRLNVRLRKQLSKLRKERPSKPVETRKFIKLYLEFLKDSQRFYRDYIQKLNARFGGIHDLERIARQSLKKPLSPQLKAAVILSCHQTLIYLGDLFRYRAAERLDKEPDWGPAIGYYALAASLRPDSGLAFHQQSVVAFEQGDYLRSTYYLYRSINVDEPHPNAIPNLELQFKKITTGWQKGDLVPKHSPQDPVASRSALLSWFIRFHSLCYNGQQFPGYDELEREVLSGTVIEIKGRTLDALLSKMTLINFCAQATAGNQFESKPEQHKFMQSYFFFLRLNVKYFTAILDVYFEDLEHHMQEHSDPKFLIDNITDLARHVLPALRLYSTWLLSNAHIVAARVGDEPIQKAMDRFWSIYARALSLMAFNFSFRELTEVPYQLEEDVDAFGLMPLDSDRSRKLWLNAATGQAKPKYNDEGVKRLSNDQEMLGRVRELLFDALLLAVDKDIPITFDGSQFVCQDSSSIGNAPLTTIAEVQTMRDTSNVAPQQQTVVQRLTPPAIEASTPEGTSTKPMNREAQLSQMVDDLVGPDEDDDMISPNMVGQSWESARVVPIERGTFGTTGDKSGGPPGGVSPCALQAVRTPELRTEAWQLPLSPTGVPSQRLHSVSSIWEDGLVRETSPVTPFGSVPPGLPPVSASARRSNAHSRVNSTHSVRSPLQQPDGLSSFEPTPNPYNTIGARGDRYQSFSGHYTGMQSPLLFGAGMSPWSTGPRKSVSNLTPPNGQGG</sequence>
<evidence type="ECO:0000256" key="1">
    <source>
        <dbReference type="RuleBase" id="RU369098"/>
    </source>
</evidence>
<dbReference type="AlphaFoldDB" id="A0A4S9TT60"/>
<dbReference type="InterPro" id="IPR011990">
    <property type="entry name" value="TPR-like_helical_dom_sf"/>
</dbReference>
<feature type="region of interest" description="Disordered" evidence="2">
    <location>
        <begin position="838"/>
        <end position="861"/>
    </location>
</feature>
<evidence type="ECO:0000259" key="3">
    <source>
        <dbReference type="Pfam" id="PF10373"/>
    </source>
</evidence>
<dbReference type="GO" id="GO:0000184">
    <property type="term" value="P:nuclear-transcribed mRNA catabolic process, nonsense-mediated decay"/>
    <property type="evidence" value="ECO:0007669"/>
    <property type="project" value="UniProtKB-KW"/>
</dbReference>
<feature type="compositionally biased region" description="Polar residues" evidence="2">
    <location>
        <begin position="849"/>
        <end position="861"/>
    </location>
</feature>
<comment type="function">
    <text evidence="1">Plays a role in nonsense-mediated mRNA decay.</text>
</comment>
<gene>
    <name evidence="5" type="ORF">D6C91_01877</name>
</gene>
<dbReference type="PANTHER" id="PTHR15696">
    <property type="entry name" value="SMG-7 SUPPRESSOR WITH MORPHOLOGICAL EFFECT ON GENITALIA PROTEIN 7"/>
    <property type="match status" value="1"/>
</dbReference>
<evidence type="ECO:0000259" key="4">
    <source>
        <dbReference type="Pfam" id="PF10374"/>
    </source>
</evidence>
<dbReference type="GO" id="GO:0005634">
    <property type="term" value="C:nucleus"/>
    <property type="evidence" value="ECO:0007669"/>
    <property type="project" value="UniProtKB-SubCell"/>
</dbReference>
<comment type="caution">
    <text evidence="5">The sequence shown here is derived from an EMBL/GenBank/DDBJ whole genome shotgun (WGS) entry which is preliminary data.</text>
</comment>
<keyword evidence="1" id="KW-0866">Nonsense-mediated mRNA decay</keyword>
<proteinExistence type="predicted"/>
<dbReference type="InterPro" id="IPR018834">
    <property type="entry name" value="DNA/RNA-bd_Est1-type"/>
</dbReference>
<dbReference type="Gene3D" id="1.25.40.10">
    <property type="entry name" value="Tetratricopeptide repeat domain"/>
    <property type="match status" value="1"/>
</dbReference>